<dbReference type="EMBL" id="UHFN01000007">
    <property type="protein sequence ID" value="SUN59942.1"/>
    <property type="molecule type" value="Genomic_DNA"/>
</dbReference>
<sequence length="53" mass="6219">MANKVPKIRFKGFTDDWERKAPVEVFCDFLKTKSKIGVSGGNGKYLHWFIWKN</sequence>
<proteinExistence type="predicted"/>
<keyword evidence="2" id="KW-1185">Reference proteome</keyword>
<dbReference type="Proteomes" id="UP000254924">
    <property type="component" value="Unassembled WGS sequence"/>
</dbReference>
<organism evidence="1 2">
    <name type="scientific">Streptococcus hyointestinalis</name>
    <dbReference type="NCBI Taxonomy" id="1337"/>
    <lineage>
        <taxon>Bacteria</taxon>
        <taxon>Bacillati</taxon>
        <taxon>Bacillota</taxon>
        <taxon>Bacilli</taxon>
        <taxon>Lactobacillales</taxon>
        <taxon>Streptococcaceae</taxon>
        <taxon>Streptococcus</taxon>
    </lineage>
</organism>
<reference evidence="1 2" key="1">
    <citation type="submission" date="2018-06" db="EMBL/GenBank/DDBJ databases">
        <authorList>
            <consortium name="Pathogen Informatics"/>
            <person name="Doyle S."/>
        </authorList>
    </citation>
    <scope>NUCLEOTIDE SEQUENCE [LARGE SCALE GENOMIC DNA]</scope>
    <source>
        <strain evidence="1 2">NCTC12224</strain>
    </source>
</reference>
<protein>
    <submittedName>
        <fullName evidence="1">Type I restriction-modification system, specificity subunit S</fullName>
    </submittedName>
</protein>
<evidence type="ECO:0000313" key="1">
    <source>
        <dbReference type="EMBL" id="SUN59942.1"/>
    </source>
</evidence>
<dbReference type="AlphaFoldDB" id="A0A380K4V5"/>
<name>A0A380K4V5_9STRE</name>
<gene>
    <name evidence="1" type="ORF">NCTC12224_00644</name>
</gene>
<accession>A0A380K4V5</accession>
<evidence type="ECO:0000313" key="2">
    <source>
        <dbReference type="Proteomes" id="UP000254924"/>
    </source>
</evidence>